<dbReference type="AlphaFoldDB" id="A0A5J4SKI8"/>
<proteinExistence type="predicted"/>
<dbReference type="InterPro" id="IPR036514">
    <property type="entry name" value="SGNH_hydro_sf"/>
</dbReference>
<dbReference type="InterPro" id="IPR013830">
    <property type="entry name" value="SGNH_hydro"/>
</dbReference>
<dbReference type="PANTHER" id="PTHR30383:SF5">
    <property type="entry name" value="SGNH HYDROLASE-TYPE ESTERASE DOMAIN-CONTAINING PROTEIN"/>
    <property type="match status" value="1"/>
</dbReference>
<dbReference type="GO" id="GO:0004622">
    <property type="term" value="F:phosphatidylcholine lysophospholipase activity"/>
    <property type="evidence" value="ECO:0007669"/>
    <property type="project" value="TreeGrafter"/>
</dbReference>
<evidence type="ECO:0000313" key="2">
    <source>
        <dbReference type="EMBL" id="KAA6346669.1"/>
    </source>
</evidence>
<dbReference type="SUPFAM" id="SSF52266">
    <property type="entry name" value="SGNH hydrolase"/>
    <property type="match status" value="1"/>
</dbReference>
<evidence type="ECO:0000259" key="1">
    <source>
        <dbReference type="Pfam" id="PF13472"/>
    </source>
</evidence>
<feature type="domain" description="SGNH hydrolase-type esterase" evidence="1">
    <location>
        <begin position="49"/>
        <end position="213"/>
    </location>
</feature>
<dbReference type="InterPro" id="IPR051532">
    <property type="entry name" value="Ester_Hydrolysis_Enzymes"/>
</dbReference>
<sequence length="227" mass="24806">MRKIFSICLLLFAASQGVGAQKFNELINLGKYAQANAESYSGQENRVVFLGNSITEGWPKQSPDFFKSNNYIGRGISGQTSPQLLSRFRQDVINLHPVAVVINVGTNDIAENTGAYDPDFTLGNIKSMAELAKANGIKVLLSSVLPVGEYPWSKEIKNVPDKISALNEGIKAYAGANGFAYVDYYAVMHDAGRAMIKEYGYDGVHPNAKGYQVMEEVAKKAIDEVIK</sequence>
<comment type="caution">
    <text evidence="2">The sequence shown here is derived from an EMBL/GenBank/DDBJ whole genome shotgun (WGS) entry which is preliminary data.</text>
</comment>
<reference evidence="2" key="1">
    <citation type="submission" date="2019-03" db="EMBL/GenBank/DDBJ databases">
        <title>Single cell metagenomics reveals metabolic interactions within the superorganism composed of flagellate Streblomastix strix and complex community of Bacteroidetes bacteria on its surface.</title>
        <authorList>
            <person name="Treitli S.C."/>
            <person name="Kolisko M."/>
            <person name="Husnik F."/>
            <person name="Keeling P."/>
            <person name="Hampl V."/>
        </authorList>
    </citation>
    <scope>NUCLEOTIDE SEQUENCE</scope>
    <source>
        <strain evidence="2">STM</strain>
    </source>
</reference>
<dbReference type="EMBL" id="SNRY01000122">
    <property type="protein sequence ID" value="KAA6346669.1"/>
    <property type="molecule type" value="Genomic_DNA"/>
</dbReference>
<gene>
    <name evidence="2" type="ORF">EZS27_005806</name>
</gene>
<dbReference type="PANTHER" id="PTHR30383">
    <property type="entry name" value="THIOESTERASE 1/PROTEASE 1/LYSOPHOSPHOLIPASE L1"/>
    <property type="match status" value="1"/>
</dbReference>
<dbReference type="CDD" id="cd04501">
    <property type="entry name" value="SGNH_hydrolase_like_4"/>
    <property type="match status" value="1"/>
</dbReference>
<name>A0A5J4SKI8_9ZZZZ</name>
<protein>
    <recommendedName>
        <fullName evidence="1">SGNH hydrolase-type esterase domain-containing protein</fullName>
    </recommendedName>
</protein>
<dbReference type="Pfam" id="PF13472">
    <property type="entry name" value="Lipase_GDSL_2"/>
    <property type="match status" value="1"/>
</dbReference>
<organism evidence="2">
    <name type="scientific">termite gut metagenome</name>
    <dbReference type="NCBI Taxonomy" id="433724"/>
    <lineage>
        <taxon>unclassified sequences</taxon>
        <taxon>metagenomes</taxon>
        <taxon>organismal metagenomes</taxon>
    </lineage>
</organism>
<accession>A0A5J4SKI8</accession>
<dbReference type="Gene3D" id="3.40.50.1110">
    <property type="entry name" value="SGNH hydrolase"/>
    <property type="match status" value="1"/>
</dbReference>